<reference evidence="1 2" key="1">
    <citation type="submission" date="2020-07" db="EMBL/GenBank/DDBJ databases">
        <title>Comparative genomics of pyrophilous fungi reveals a link between fire events and developmental genes.</title>
        <authorList>
            <consortium name="DOE Joint Genome Institute"/>
            <person name="Steindorff A.S."/>
            <person name="Carver A."/>
            <person name="Calhoun S."/>
            <person name="Stillman K."/>
            <person name="Liu H."/>
            <person name="Lipzen A."/>
            <person name="Pangilinan J."/>
            <person name="Labutti K."/>
            <person name="Bruns T.D."/>
            <person name="Grigoriev I.V."/>
        </authorList>
    </citation>
    <scope>NUCLEOTIDE SEQUENCE [LARGE SCALE GENOMIC DNA]</scope>
    <source>
        <strain evidence="1 2">CBS 144469</strain>
    </source>
</reference>
<evidence type="ECO:0000313" key="1">
    <source>
        <dbReference type="EMBL" id="KAF6753212.1"/>
    </source>
</evidence>
<dbReference type="OrthoDB" id="2841072at2759"/>
<accession>A0A8H6M6J9</accession>
<dbReference type="Gene3D" id="3.80.10.10">
    <property type="entry name" value="Ribonuclease Inhibitor"/>
    <property type="match status" value="1"/>
</dbReference>
<protein>
    <submittedName>
        <fullName evidence="1">Uncharacterized protein</fullName>
    </submittedName>
</protein>
<organism evidence="1 2">
    <name type="scientific">Ephemerocybe angulata</name>
    <dbReference type="NCBI Taxonomy" id="980116"/>
    <lineage>
        <taxon>Eukaryota</taxon>
        <taxon>Fungi</taxon>
        <taxon>Dikarya</taxon>
        <taxon>Basidiomycota</taxon>
        <taxon>Agaricomycotina</taxon>
        <taxon>Agaricomycetes</taxon>
        <taxon>Agaricomycetidae</taxon>
        <taxon>Agaricales</taxon>
        <taxon>Agaricineae</taxon>
        <taxon>Psathyrellaceae</taxon>
        <taxon>Ephemerocybe</taxon>
    </lineage>
</organism>
<dbReference type="EMBL" id="JACGCI010000040">
    <property type="protein sequence ID" value="KAF6753212.1"/>
    <property type="molecule type" value="Genomic_DNA"/>
</dbReference>
<evidence type="ECO:0000313" key="2">
    <source>
        <dbReference type="Proteomes" id="UP000521943"/>
    </source>
</evidence>
<dbReference type="InterPro" id="IPR032675">
    <property type="entry name" value="LRR_dom_sf"/>
</dbReference>
<gene>
    <name evidence="1" type="ORF">DFP72DRAFT_902207</name>
</gene>
<sequence>MEQCMQISEIVALICSVATKESALSIGLTSLQFLEPALDSVWQTIDSFEPLIKCLPTDIWARQIVPSSSPGISNTVVTLRRELRPDDLRRYLTFYAPRIRRFGLKIFAGMHILSTESLLALQVATDYQLGALAPRLKKLAWCPRAADNVLGRDFSSQLPAFMSLFLSSEISWIEFDSDIGHYPLDAALMRRAFKHLPHLKALTGTKFGRLPASTFTSFPWSHLERLFLHEMSEDDLRHAMTLPSLRKLAAINSRTIPVSDRSKALARRISTAFPSLREVVFVTFHDDITSLIGIMQCLPASSLIECLISSGASASHPPVSECKTLFQAIRDKCSPLAMKKLRLIDSLPCGRDALRHGGTSNDNYPRTTQHEANVKLGFPGGVLPNPDVLSRIAVHWPNLRELDILSTCFHANPLTPPCVDHNHVIAVLQALPSLRTLCLQFDSTGLVGDEAVPKSASKLQVFIVGDSPITSPSKVARFITTQCPLLQKLDILQYKTTPLLTPFGERWQVVSALWGKEKASRD</sequence>
<dbReference type="Proteomes" id="UP000521943">
    <property type="component" value="Unassembled WGS sequence"/>
</dbReference>
<proteinExistence type="predicted"/>
<dbReference type="SUPFAM" id="SSF52047">
    <property type="entry name" value="RNI-like"/>
    <property type="match status" value="1"/>
</dbReference>
<comment type="caution">
    <text evidence="1">The sequence shown here is derived from an EMBL/GenBank/DDBJ whole genome shotgun (WGS) entry which is preliminary data.</text>
</comment>
<dbReference type="AlphaFoldDB" id="A0A8H6M6J9"/>
<keyword evidence="2" id="KW-1185">Reference proteome</keyword>
<name>A0A8H6M6J9_9AGAR</name>